<sequence>MWKPNHQVNMQMYVKKSMKFLPVQNRRSISTQSTTSNIYNLYSHVMFLRAWINWRSISTLLINVVI</sequence>
<evidence type="ECO:0000313" key="2">
    <source>
        <dbReference type="WBParaSite" id="ALUE_0002119901-mRNA-1"/>
    </source>
</evidence>
<reference evidence="2" key="1">
    <citation type="submission" date="2017-02" db="UniProtKB">
        <authorList>
            <consortium name="WormBaseParasite"/>
        </authorList>
    </citation>
    <scope>IDENTIFICATION</scope>
</reference>
<dbReference type="Proteomes" id="UP000036681">
    <property type="component" value="Unplaced"/>
</dbReference>
<protein>
    <submittedName>
        <fullName evidence="2">Ovule protein</fullName>
    </submittedName>
</protein>
<evidence type="ECO:0000313" key="1">
    <source>
        <dbReference type="Proteomes" id="UP000036681"/>
    </source>
</evidence>
<dbReference type="AlphaFoldDB" id="A0A0M3IR21"/>
<proteinExistence type="predicted"/>
<accession>A0A0M3IR21</accession>
<organism evidence="1 2">
    <name type="scientific">Ascaris lumbricoides</name>
    <name type="common">Giant roundworm</name>
    <dbReference type="NCBI Taxonomy" id="6252"/>
    <lineage>
        <taxon>Eukaryota</taxon>
        <taxon>Metazoa</taxon>
        <taxon>Ecdysozoa</taxon>
        <taxon>Nematoda</taxon>
        <taxon>Chromadorea</taxon>
        <taxon>Rhabditida</taxon>
        <taxon>Spirurina</taxon>
        <taxon>Ascaridomorpha</taxon>
        <taxon>Ascaridoidea</taxon>
        <taxon>Ascarididae</taxon>
        <taxon>Ascaris</taxon>
    </lineage>
</organism>
<keyword evidence="1" id="KW-1185">Reference proteome</keyword>
<dbReference type="WBParaSite" id="ALUE_0002119901-mRNA-1">
    <property type="protein sequence ID" value="ALUE_0002119901-mRNA-1"/>
    <property type="gene ID" value="ALUE_0002119901"/>
</dbReference>
<name>A0A0M3IR21_ASCLU</name>